<dbReference type="EMBL" id="UINC01001249">
    <property type="protein sequence ID" value="SUZ75543.1"/>
    <property type="molecule type" value="Genomic_DNA"/>
</dbReference>
<dbReference type="Pfam" id="PF21176">
    <property type="entry name" value="RecR_HhH"/>
    <property type="match status" value="1"/>
</dbReference>
<dbReference type="GO" id="GO:0008270">
    <property type="term" value="F:zinc ion binding"/>
    <property type="evidence" value="ECO:0007669"/>
    <property type="project" value="UniProtKB-KW"/>
</dbReference>
<accession>A0A381QD04</accession>
<name>A0A381QD04_9ZZZZ</name>
<dbReference type="GO" id="GO:0006310">
    <property type="term" value="P:DNA recombination"/>
    <property type="evidence" value="ECO:0007669"/>
    <property type="project" value="UniProtKB-KW"/>
</dbReference>
<dbReference type="InterPro" id="IPR023627">
    <property type="entry name" value="Rcmb_RecR"/>
</dbReference>
<proteinExistence type="inferred from homology"/>
<evidence type="ECO:0000256" key="6">
    <source>
        <dbReference type="ARBA" id="ARBA00023204"/>
    </source>
</evidence>
<keyword evidence="6" id="KW-0234">DNA repair</keyword>
<dbReference type="Pfam" id="PF21175">
    <property type="entry name" value="RecR_C"/>
    <property type="match status" value="1"/>
</dbReference>
<dbReference type="PANTHER" id="PTHR30446:SF0">
    <property type="entry name" value="RECOMBINATION PROTEIN RECR"/>
    <property type="match status" value="1"/>
</dbReference>
<dbReference type="SUPFAM" id="SSF111304">
    <property type="entry name" value="Recombination protein RecR"/>
    <property type="match status" value="1"/>
</dbReference>
<gene>
    <name evidence="8" type="ORF">METZ01_LOCUS28397</name>
</gene>
<dbReference type="Gene3D" id="1.10.8.420">
    <property type="entry name" value="RecR Domain 1"/>
    <property type="match status" value="1"/>
</dbReference>
<dbReference type="SMART" id="SM00493">
    <property type="entry name" value="TOPRIM"/>
    <property type="match status" value="1"/>
</dbReference>
<dbReference type="AlphaFoldDB" id="A0A381QD04"/>
<dbReference type="Pfam" id="PF13662">
    <property type="entry name" value="Toprim_4"/>
    <property type="match status" value="1"/>
</dbReference>
<dbReference type="InterPro" id="IPR000093">
    <property type="entry name" value="DNA_Rcmb_RecR"/>
</dbReference>
<dbReference type="CDD" id="cd01025">
    <property type="entry name" value="TOPRIM_recR"/>
    <property type="match status" value="1"/>
</dbReference>
<organism evidence="8">
    <name type="scientific">marine metagenome</name>
    <dbReference type="NCBI Taxonomy" id="408172"/>
    <lineage>
        <taxon>unclassified sequences</taxon>
        <taxon>metagenomes</taxon>
        <taxon>ecological metagenomes</taxon>
    </lineage>
</organism>
<evidence type="ECO:0000313" key="8">
    <source>
        <dbReference type="EMBL" id="SUZ75543.1"/>
    </source>
</evidence>
<keyword evidence="4" id="KW-0862">Zinc</keyword>
<keyword evidence="3" id="KW-0863">Zinc-finger</keyword>
<evidence type="ECO:0000256" key="2">
    <source>
        <dbReference type="ARBA" id="ARBA00022763"/>
    </source>
</evidence>
<dbReference type="GO" id="GO:0003677">
    <property type="term" value="F:DNA binding"/>
    <property type="evidence" value="ECO:0007669"/>
    <property type="project" value="InterPro"/>
</dbReference>
<dbReference type="PROSITE" id="PS50880">
    <property type="entry name" value="TOPRIM"/>
    <property type="match status" value="1"/>
</dbReference>
<dbReference type="InterPro" id="IPR034137">
    <property type="entry name" value="TOPRIM_RecR"/>
</dbReference>
<keyword evidence="2" id="KW-0227">DNA damage</keyword>
<dbReference type="Gene3D" id="3.40.1360.10">
    <property type="match status" value="1"/>
</dbReference>
<dbReference type="PANTHER" id="PTHR30446">
    <property type="entry name" value="RECOMBINATION PROTEIN RECR"/>
    <property type="match status" value="1"/>
</dbReference>
<keyword evidence="1" id="KW-0479">Metal-binding</keyword>
<dbReference type="HAMAP" id="MF_00017">
    <property type="entry name" value="RecR"/>
    <property type="match status" value="1"/>
</dbReference>
<sequence length="204" mass="22803">MKLPTKIIENAVNEISKLPGIGKKTALRLSLFLLKKETQFTKNISNALVELKEKTVYCDECHMICEEGKCICQNTNSFINRDILCLVEDTPDALAIQNTNHYNGLFHVIGGLISPIDGIGPENLNIDSLVKRIKKNKIKEIIFALSPTLDGDTTSFYISKRLTKFNLKITTISRGIPIGGEIEYADEITLGKSISSRINYKLEQ</sequence>
<evidence type="ECO:0000259" key="7">
    <source>
        <dbReference type="PROSITE" id="PS50880"/>
    </source>
</evidence>
<dbReference type="NCBIfam" id="TIGR00615">
    <property type="entry name" value="recR"/>
    <property type="match status" value="1"/>
</dbReference>
<evidence type="ECO:0000256" key="4">
    <source>
        <dbReference type="ARBA" id="ARBA00022833"/>
    </source>
</evidence>
<dbReference type="Gene3D" id="6.10.250.240">
    <property type="match status" value="1"/>
</dbReference>
<evidence type="ECO:0000256" key="5">
    <source>
        <dbReference type="ARBA" id="ARBA00023172"/>
    </source>
</evidence>
<keyword evidence="5" id="KW-0233">DNA recombination</keyword>
<protein>
    <recommendedName>
        <fullName evidence="7">Toprim domain-containing protein</fullName>
    </recommendedName>
</protein>
<dbReference type="InterPro" id="IPR006171">
    <property type="entry name" value="TOPRIM_dom"/>
</dbReference>
<reference evidence="8" key="1">
    <citation type="submission" date="2018-05" db="EMBL/GenBank/DDBJ databases">
        <authorList>
            <person name="Lanie J.A."/>
            <person name="Ng W.-L."/>
            <person name="Kazmierczak K.M."/>
            <person name="Andrzejewski T.M."/>
            <person name="Davidsen T.M."/>
            <person name="Wayne K.J."/>
            <person name="Tettelin H."/>
            <person name="Glass J.I."/>
            <person name="Rusch D."/>
            <person name="Podicherti R."/>
            <person name="Tsui H.-C.T."/>
            <person name="Winkler M.E."/>
        </authorList>
    </citation>
    <scope>NUCLEOTIDE SEQUENCE</scope>
</reference>
<dbReference type="GO" id="GO:0006281">
    <property type="term" value="P:DNA repair"/>
    <property type="evidence" value="ECO:0007669"/>
    <property type="project" value="UniProtKB-KW"/>
</dbReference>
<feature type="domain" description="Toprim" evidence="7">
    <location>
        <begin position="82"/>
        <end position="177"/>
    </location>
</feature>
<evidence type="ECO:0000256" key="3">
    <source>
        <dbReference type="ARBA" id="ARBA00022771"/>
    </source>
</evidence>
<evidence type="ECO:0000256" key="1">
    <source>
        <dbReference type="ARBA" id="ARBA00022723"/>
    </source>
</evidence>